<dbReference type="Gramene" id="KZN04161">
    <property type="protein sequence ID" value="KZN04161"/>
    <property type="gene ID" value="DCAR_004998"/>
</dbReference>
<dbReference type="Gene3D" id="3.40.640.10">
    <property type="entry name" value="Type I PLP-dependent aspartate aminotransferase-like (Major domain)"/>
    <property type="match status" value="1"/>
</dbReference>
<organism evidence="1 2">
    <name type="scientific">Daucus carota subsp. sativus</name>
    <name type="common">Carrot</name>
    <dbReference type="NCBI Taxonomy" id="79200"/>
    <lineage>
        <taxon>Eukaryota</taxon>
        <taxon>Viridiplantae</taxon>
        <taxon>Streptophyta</taxon>
        <taxon>Embryophyta</taxon>
        <taxon>Tracheophyta</taxon>
        <taxon>Spermatophyta</taxon>
        <taxon>Magnoliopsida</taxon>
        <taxon>eudicotyledons</taxon>
        <taxon>Gunneridae</taxon>
        <taxon>Pentapetalae</taxon>
        <taxon>asterids</taxon>
        <taxon>campanulids</taxon>
        <taxon>Apiales</taxon>
        <taxon>Apiaceae</taxon>
        <taxon>Apioideae</taxon>
        <taxon>Scandiceae</taxon>
        <taxon>Daucinae</taxon>
        <taxon>Daucus</taxon>
        <taxon>Daucus sect. Daucus</taxon>
    </lineage>
</organism>
<evidence type="ECO:0000313" key="1">
    <source>
        <dbReference type="EMBL" id="WOG86327.1"/>
    </source>
</evidence>
<accession>A0A166CP37</accession>
<reference evidence="1" key="1">
    <citation type="journal article" date="2016" name="Nat. Genet.">
        <title>A high-quality carrot genome assembly provides new insights into carotenoid accumulation and asterid genome evolution.</title>
        <authorList>
            <person name="Iorizzo M."/>
            <person name="Ellison S."/>
            <person name="Senalik D."/>
            <person name="Zeng P."/>
            <person name="Satapoomin P."/>
            <person name="Huang J."/>
            <person name="Bowman M."/>
            <person name="Iovene M."/>
            <person name="Sanseverino W."/>
            <person name="Cavagnaro P."/>
            <person name="Yildiz M."/>
            <person name="Macko-Podgorni A."/>
            <person name="Moranska E."/>
            <person name="Grzebelus E."/>
            <person name="Grzebelus D."/>
            <person name="Ashrafi H."/>
            <person name="Zheng Z."/>
            <person name="Cheng S."/>
            <person name="Spooner D."/>
            <person name="Van Deynze A."/>
            <person name="Simon P."/>
        </authorList>
    </citation>
    <scope>NUCLEOTIDE SEQUENCE</scope>
    <source>
        <tissue evidence="1">Leaf</tissue>
    </source>
</reference>
<dbReference type="InterPro" id="IPR015421">
    <property type="entry name" value="PyrdxlP-dep_Trfase_major"/>
</dbReference>
<protein>
    <submittedName>
        <fullName evidence="1">Uncharacterized protein</fullName>
    </submittedName>
</protein>
<keyword evidence="2" id="KW-1185">Reference proteome</keyword>
<reference evidence="1" key="2">
    <citation type="submission" date="2022-03" db="EMBL/GenBank/DDBJ databases">
        <title>Draft title - Genomic analysis of global carrot germplasm unveils the trajectory of domestication and the origin of high carotenoid orange carrot.</title>
        <authorList>
            <person name="Iorizzo M."/>
            <person name="Ellison S."/>
            <person name="Senalik D."/>
            <person name="Macko-Podgorni A."/>
            <person name="Grzebelus D."/>
            <person name="Bostan H."/>
            <person name="Rolling W."/>
            <person name="Curaba J."/>
            <person name="Simon P."/>
        </authorList>
    </citation>
    <scope>NUCLEOTIDE SEQUENCE</scope>
    <source>
        <tissue evidence="1">Leaf</tissue>
    </source>
</reference>
<evidence type="ECO:0000313" key="2">
    <source>
        <dbReference type="Proteomes" id="UP000077755"/>
    </source>
</evidence>
<dbReference type="EMBL" id="CP093344">
    <property type="protein sequence ID" value="WOG86327.1"/>
    <property type="molecule type" value="Genomic_DNA"/>
</dbReference>
<proteinExistence type="predicted"/>
<sequence>MESFRTPGHLYCDFLHEEAGSIQMPVCWEKFARWDTPIHVDAASGGFIAPFLYLELEWDSGFLHNLAVLHIFLSCQLLCHLAWECVKLLEDLLDICNQAFSRIP</sequence>
<dbReference type="AlphaFoldDB" id="A0A166CP37"/>
<name>A0A166CP37_DAUCS</name>
<gene>
    <name evidence="1" type="ORF">DCAR_0205529</name>
</gene>
<dbReference type="Proteomes" id="UP000077755">
    <property type="component" value="Chromosome 2"/>
</dbReference>